<reference evidence="2" key="1">
    <citation type="journal article" date="2018" name="Genome Biol.">
        <title>SKESA: strategic k-mer extension for scrupulous assemblies.</title>
        <authorList>
            <person name="Souvorov A."/>
            <person name="Agarwala R."/>
            <person name="Lipman D.J."/>
        </authorList>
    </citation>
    <scope>NUCLEOTIDE SEQUENCE</scope>
    <source>
        <strain evidence="2">D3612</strain>
    </source>
</reference>
<dbReference type="Proteomes" id="UP000861567">
    <property type="component" value="Unassembled WGS sequence"/>
</dbReference>
<evidence type="ECO:0000256" key="1">
    <source>
        <dbReference type="SAM" id="SignalP"/>
    </source>
</evidence>
<proteinExistence type="predicted"/>
<gene>
    <name evidence="2" type="ORF">I8Y58_000949</name>
</gene>
<comment type="caution">
    <text evidence="2">The sequence shown here is derived from an EMBL/GenBank/DDBJ whole genome shotgun (WGS) entry which is preliminary data.</text>
</comment>
<accession>A0AAN5KPY5</accession>
<feature type="signal peptide" evidence="1">
    <location>
        <begin position="1"/>
        <end position="23"/>
    </location>
</feature>
<reference evidence="2" key="2">
    <citation type="submission" date="2020-11" db="EMBL/GenBank/DDBJ databases">
        <authorList>
            <consortium name="NCBI Pathogen Detection Project"/>
        </authorList>
    </citation>
    <scope>NUCLEOTIDE SEQUENCE</scope>
    <source>
        <strain evidence="2">D3612</strain>
    </source>
</reference>
<feature type="chain" id="PRO_5042823562" evidence="1">
    <location>
        <begin position="24"/>
        <end position="183"/>
    </location>
</feature>
<dbReference type="EMBL" id="DACSEI010000006">
    <property type="protein sequence ID" value="HAT1595743.1"/>
    <property type="molecule type" value="Genomic_DNA"/>
</dbReference>
<sequence>MYNKKSYSLLLIVLFLLNLSAFAATRVVSTPYYKIELERSMQLLQNYNGRRDNIPLVSYTYGSIYKNIETSLTIQVVPIPATNREKAQRQFIAGMVNGLQRRHNSETMDKFMVFNKTREVHLNNKKFKNYTYSIRNGIIEIFTTINKDKLYCFVIASYGKNTQFINEINQSLIDKIAKIEMPN</sequence>
<evidence type="ECO:0000313" key="2">
    <source>
        <dbReference type="EMBL" id="HAT1595743.1"/>
    </source>
</evidence>
<name>A0AAN5KPY5_LEGPN</name>
<evidence type="ECO:0000313" key="3">
    <source>
        <dbReference type="Proteomes" id="UP000861567"/>
    </source>
</evidence>
<organism evidence="2 3">
    <name type="scientific">Legionella pneumophila</name>
    <dbReference type="NCBI Taxonomy" id="446"/>
    <lineage>
        <taxon>Bacteria</taxon>
        <taxon>Pseudomonadati</taxon>
        <taxon>Pseudomonadota</taxon>
        <taxon>Gammaproteobacteria</taxon>
        <taxon>Legionellales</taxon>
        <taxon>Legionellaceae</taxon>
        <taxon>Legionella</taxon>
    </lineage>
</organism>
<dbReference type="AlphaFoldDB" id="A0AAN5KPY5"/>
<protein>
    <submittedName>
        <fullName evidence="2">Uncharacterized protein</fullName>
    </submittedName>
</protein>
<keyword evidence="1" id="KW-0732">Signal</keyword>